<accession>A0AAV2CSA2</accession>
<protein>
    <submittedName>
        <fullName evidence="1">Uncharacterized protein</fullName>
    </submittedName>
</protein>
<evidence type="ECO:0000313" key="2">
    <source>
        <dbReference type="Proteomes" id="UP001497516"/>
    </source>
</evidence>
<reference evidence="1 2" key="1">
    <citation type="submission" date="2024-04" db="EMBL/GenBank/DDBJ databases">
        <authorList>
            <person name="Fracassetti M."/>
        </authorList>
    </citation>
    <scope>NUCLEOTIDE SEQUENCE [LARGE SCALE GENOMIC DNA]</scope>
</reference>
<dbReference type="EMBL" id="OZ034814">
    <property type="protein sequence ID" value="CAL1359302.1"/>
    <property type="molecule type" value="Genomic_DNA"/>
</dbReference>
<organism evidence="1 2">
    <name type="scientific">Linum trigynum</name>
    <dbReference type="NCBI Taxonomy" id="586398"/>
    <lineage>
        <taxon>Eukaryota</taxon>
        <taxon>Viridiplantae</taxon>
        <taxon>Streptophyta</taxon>
        <taxon>Embryophyta</taxon>
        <taxon>Tracheophyta</taxon>
        <taxon>Spermatophyta</taxon>
        <taxon>Magnoliopsida</taxon>
        <taxon>eudicotyledons</taxon>
        <taxon>Gunneridae</taxon>
        <taxon>Pentapetalae</taxon>
        <taxon>rosids</taxon>
        <taxon>fabids</taxon>
        <taxon>Malpighiales</taxon>
        <taxon>Linaceae</taxon>
        <taxon>Linum</taxon>
    </lineage>
</organism>
<dbReference type="Proteomes" id="UP001497516">
    <property type="component" value="Chromosome 10"/>
</dbReference>
<name>A0AAV2CSA2_9ROSI</name>
<dbReference type="AlphaFoldDB" id="A0AAV2CSA2"/>
<proteinExistence type="predicted"/>
<sequence>MSLRREFAAISDLVKDATRILEEGKSDPVKDATRIAGDGGLTWSATELVGAAGGLAKVVETQGTTIAVPTTLPITSKPLTFFAHSTLLFPFHSSTPFEIQIMEETDAPALARFPPGSIRVAAAAGFCDEDDKG</sequence>
<gene>
    <name evidence="1" type="ORF">LTRI10_LOCUS6797</name>
</gene>
<keyword evidence="2" id="KW-1185">Reference proteome</keyword>
<evidence type="ECO:0000313" key="1">
    <source>
        <dbReference type="EMBL" id="CAL1359302.1"/>
    </source>
</evidence>